<keyword evidence="2" id="KW-1185">Reference proteome</keyword>
<dbReference type="STRING" id="697282.Mettu_1122"/>
<accession>G3ISE3</accession>
<name>G3ISE3_METTV</name>
<protein>
    <submittedName>
        <fullName evidence="1">Uncharacterized protein</fullName>
    </submittedName>
</protein>
<dbReference type="RefSeq" id="WP_006890284.1">
    <property type="nucleotide sequence ID" value="NZ_JH109152.1"/>
</dbReference>
<proteinExistence type="predicted"/>
<dbReference type="AlphaFoldDB" id="G3ISE3"/>
<dbReference type="EMBL" id="JH109152">
    <property type="protein sequence ID" value="EGW22313.1"/>
    <property type="molecule type" value="Genomic_DNA"/>
</dbReference>
<organism evidence="1 2">
    <name type="scientific">Methylobacter tundripaludum (strain ATCC BAA-1195 / DSM 17260 / SV96)</name>
    <dbReference type="NCBI Taxonomy" id="697282"/>
    <lineage>
        <taxon>Bacteria</taxon>
        <taxon>Pseudomonadati</taxon>
        <taxon>Pseudomonadota</taxon>
        <taxon>Gammaproteobacteria</taxon>
        <taxon>Methylococcales</taxon>
        <taxon>Methylococcaceae</taxon>
        <taxon>Methylobacter</taxon>
    </lineage>
</organism>
<evidence type="ECO:0000313" key="2">
    <source>
        <dbReference type="Proteomes" id="UP000004664"/>
    </source>
</evidence>
<dbReference type="Proteomes" id="UP000004664">
    <property type="component" value="Unassembled WGS sequence"/>
</dbReference>
<reference evidence="1 2" key="1">
    <citation type="submission" date="2011-06" db="EMBL/GenBank/DDBJ databases">
        <title>Genomic sequence of Methylobacter tundripaludum SV96.</title>
        <authorList>
            <consortium name="US DOE Joint Genome Institute"/>
            <person name="Lucas S."/>
            <person name="Han J."/>
            <person name="Lapidus A."/>
            <person name="Cheng J.-F."/>
            <person name="Goodwin L."/>
            <person name="Pitluck S."/>
            <person name="Held B."/>
            <person name="Detter J.C."/>
            <person name="Han C."/>
            <person name="Tapia R."/>
            <person name="Land M."/>
            <person name="Hauser L."/>
            <person name="Kyrpides N."/>
            <person name="Ivanova N."/>
            <person name="Ovchinnikova G."/>
            <person name="Pagani I."/>
            <person name="Klotz M.G."/>
            <person name="Dispirito A.A."/>
            <person name="Murrell J.C."/>
            <person name="Dunfield P."/>
            <person name="Kalyuzhnaya M.G."/>
            <person name="Svenning M."/>
            <person name="Trotsenko Y.A."/>
            <person name="Stein L.Y."/>
            <person name="Woyke T."/>
        </authorList>
    </citation>
    <scope>NUCLEOTIDE SEQUENCE [LARGE SCALE GENOMIC DNA]</scope>
    <source>
        <strain evidence="2">ATCC BAA-1195 / DSM 17260 / SV96</strain>
    </source>
</reference>
<gene>
    <name evidence="1" type="ORF">Mettu_1122</name>
</gene>
<sequence>MTISSYWKNRDKYSLLAVAYIAIGEEPQLSEKARQSESAKLTNIFEELNGLYIDLGHAKEGEFFPVSDFYVEWQGATEIIDWLNVPGVPNFLTEPDEQLTILTNTPPAYLDPKHPAFSDELSIAIQAWNAVLDHNPDRPKQGSRKKLIEEWLETHYQKTLSREARIRIATLLNPDKNGGAPSSD</sequence>
<dbReference type="OrthoDB" id="9096133at2"/>
<dbReference type="HOGENOM" id="CLU_1466611_0_0_6"/>
<evidence type="ECO:0000313" key="1">
    <source>
        <dbReference type="EMBL" id="EGW22313.1"/>
    </source>
</evidence>